<dbReference type="EMBL" id="CABGGW010000024">
    <property type="protein sequence ID" value="VUS72593.1"/>
    <property type="molecule type" value="Genomic_DNA"/>
</dbReference>
<dbReference type="Gene3D" id="2.40.160.60">
    <property type="entry name" value="Outer membrane protein transport protein (OMPP1/FadL/TodX)"/>
    <property type="match status" value="1"/>
</dbReference>
<proteinExistence type="predicted"/>
<dbReference type="InterPro" id="IPR032811">
    <property type="entry name" value="Put_conjugal_transfer"/>
</dbReference>
<protein>
    <recommendedName>
        <fullName evidence="3">Conjugal transfer protein TraF</fullName>
    </recommendedName>
</protein>
<sequence length="183" mass="20016">MTPKFQRVDTWNYNVNIGHYDSQDFRSDASHGTKNGVNVDAGMAAFVTPSWTVGLSGKNLVSRSVDTKEVNGLKDTFKVRPQVTIGTAWSKGFVTVAADVDLTPASGFVSDEKAQYFGVGTELDAWSWAQLRTGYRMDMHNSDNNVFTARVGLSPFDVVHLEISGMAGTERTYGAVAQLSFTF</sequence>
<dbReference type="Pfam" id="PF13729">
    <property type="entry name" value="TraF_2"/>
    <property type="match status" value="1"/>
</dbReference>
<accession>A0A564KTJ8</accession>
<gene>
    <name evidence="1" type="ORF">SB6422_05788</name>
</gene>
<evidence type="ECO:0008006" key="3">
    <source>
        <dbReference type="Google" id="ProtNLM"/>
    </source>
</evidence>
<dbReference type="AlphaFoldDB" id="A0A564KTJ8"/>
<evidence type="ECO:0000313" key="1">
    <source>
        <dbReference type="EMBL" id="VUS72593.1"/>
    </source>
</evidence>
<reference evidence="1 2" key="1">
    <citation type="submission" date="2019-07" db="EMBL/GenBank/DDBJ databases">
        <authorList>
            <person name="Brisse S."/>
            <person name="Rodrigues C."/>
            <person name="Thorpe H."/>
        </authorList>
    </citation>
    <scope>NUCLEOTIDE SEQUENCE [LARGE SCALE GENOMIC DNA]</scope>
    <source>
        <strain evidence="1">SB6422</strain>
    </source>
</reference>
<organism evidence="1 2">
    <name type="scientific">Klebsiella huaxiensis</name>
    <dbReference type="NCBI Taxonomy" id="2153354"/>
    <lineage>
        <taxon>Bacteria</taxon>
        <taxon>Pseudomonadati</taxon>
        <taxon>Pseudomonadota</taxon>
        <taxon>Gammaproteobacteria</taxon>
        <taxon>Enterobacterales</taxon>
        <taxon>Enterobacteriaceae</taxon>
        <taxon>Klebsiella/Raoultella group</taxon>
        <taxon>Klebsiella</taxon>
    </lineage>
</organism>
<evidence type="ECO:0000313" key="2">
    <source>
        <dbReference type="Proteomes" id="UP000317374"/>
    </source>
</evidence>
<dbReference type="Proteomes" id="UP000317374">
    <property type="component" value="Unassembled WGS sequence"/>
</dbReference>
<name>A0A564KTJ8_9ENTR</name>